<evidence type="ECO:0000313" key="2">
    <source>
        <dbReference type="Proteomes" id="UP000247569"/>
    </source>
</evidence>
<proteinExistence type="predicted"/>
<dbReference type="Proteomes" id="UP000247569">
    <property type="component" value="Unassembled WGS sequence"/>
</dbReference>
<evidence type="ECO:0008006" key="3">
    <source>
        <dbReference type="Google" id="ProtNLM"/>
    </source>
</evidence>
<reference evidence="1 2" key="1">
    <citation type="submission" date="2018-05" db="EMBL/GenBank/DDBJ databases">
        <title>Genomic Encyclopedia of Type Strains, Phase IV (KMG-IV): sequencing the most valuable type-strain genomes for metagenomic binning, comparative biology and taxonomic classification.</title>
        <authorList>
            <person name="Goeker M."/>
        </authorList>
    </citation>
    <scope>NUCLEOTIDE SEQUENCE [LARGE SCALE GENOMIC DNA]</scope>
    <source>
        <strain evidence="1 2">DSM 44704</strain>
    </source>
</reference>
<sequence length="272" mass="30473">MSPADVRLDRRIRADARGRELTSQERATLSRIRGITDSPWDPYDRRRRATREVPSGPLAMLPVAQLYARDVPCLRPPVGTDLLQVLWCPYAHGYEAALRTRLFWRASGEVTDVIADPPEPALVQSEYFVPNACRLHPENVTEYPRQEYTRQPVEGIDSTLREALDERYQYRYTSDLATAPGCKVGGWTPWDRTDAVAVRCTACDAPMDPLLTIASREWGGGSYSWIPLEDRTEDGGDPEAFEATGLTLGDADSQQLFVCSADPTHPHTARLL</sequence>
<keyword evidence="2" id="KW-1185">Reference proteome</keyword>
<dbReference type="EMBL" id="QJKF01000001">
    <property type="protein sequence ID" value="PXX70773.1"/>
    <property type="molecule type" value="Genomic_DNA"/>
</dbReference>
<evidence type="ECO:0000313" key="1">
    <source>
        <dbReference type="EMBL" id="PXX70773.1"/>
    </source>
</evidence>
<gene>
    <name evidence="1" type="ORF">DFR70_101194</name>
</gene>
<organism evidence="1 2">
    <name type="scientific">Nocardia tenerifensis</name>
    <dbReference type="NCBI Taxonomy" id="228006"/>
    <lineage>
        <taxon>Bacteria</taxon>
        <taxon>Bacillati</taxon>
        <taxon>Actinomycetota</taxon>
        <taxon>Actinomycetes</taxon>
        <taxon>Mycobacteriales</taxon>
        <taxon>Nocardiaceae</taxon>
        <taxon>Nocardia</taxon>
    </lineage>
</organism>
<accession>A0A318KEY1</accession>
<name>A0A318KEY1_9NOCA</name>
<dbReference type="AlphaFoldDB" id="A0A318KEY1"/>
<protein>
    <recommendedName>
        <fullName evidence="3">DUF1963 domain-containing protein</fullName>
    </recommendedName>
</protein>
<comment type="caution">
    <text evidence="1">The sequence shown here is derived from an EMBL/GenBank/DDBJ whole genome shotgun (WGS) entry which is preliminary data.</text>
</comment>